<comment type="caution">
    <text evidence="12">The sequence shown here is derived from an EMBL/GenBank/DDBJ whole genome shotgun (WGS) entry which is preliminary data.</text>
</comment>
<evidence type="ECO:0000256" key="8">
    <source>
        <dbReference type="ARBA" id="ARBA00022842"/>
    </source>
</evidence>
<name>A0A842JCU7_9ACTN</name>
<dbReference type="SUPFAM" id="SSF143631">
    <property type="entry name" value="ApbE-like"/>
    <property type="match status" value="1"/>
</dbReference>
<evidence type="ECO:0000313" key="13">
    <source>
        <dbReference type="Proteomes" id="UP000587396"/>
    </source>
</evidence>
<keyword evidence="8" id="KW-0460">Magnesium</keyword>
<comment type="cofactor">
    <cofactor evidence="1">
        <name>Mg(2+)</name>
        <dbReference type="ChEBI" id="CHEBI:18420"/>
    </cofactor>
</comment>
<evidence type="ECO:0000256" key="9">
    <source>
        <dbReference type="ARBA" id="ARBA00031306"/>
    </source>
</evidence>
<evidence type="ECO:0000256" key="5">
    <source>
        <dbReference type="ARBA" id="ARBA00022679"/>
    </source>
</evidence>
<evidence type="ECO:0000256" key="2">
    <source>
        <dbReference type="ARBA" id="ARBA00011955"/>
    </source>
</evidence>
<dbReference type="InterPro" id="IPR003374">
    <property type="entry name" value="ApbE-like_sf"/>
</dbReference>
<keyword evidence="7" id="KW-0274">FAD</keyword>
<dbReference type="InterPro" id="IPR024932">
    <property type="entry name" value="ApbE"/>
</dbReference>
<evidence type="ECO:0000256" key="11">
    <source>
        <dbReference type="SAM" id="MobiDB-lite"/>
    </source>
</evidence>
<gene>
    <name evidence="12" type="ORF">H7313_12075</name>
</gene>
<keyword evidence="5 12" id="KW-0808">Transferase</keyword>
<evidence type="ECO:0000313" key="12">
    <source>
        <dbReference type="EMBL" id="MBC2890072.1"/>
    </source>
</evidence>
<evidence type="ECO:0000256" key="6">
    <source>
        <dbReference type="ARBA" id="ARBA00022723"/>
    </source>
</evidence>
<proteinExistence type="predicted"/>
<dbReference type="Gene3D" id="3.10.520.10">
    <property type="entry name" value="ApbE-like domains"/>
    <property type="match status" value="1"/>
</dbReference>
<evidence type="ECO:0000256" key="1">
    <source>
        <dbReference type="ARBA" id="ARBA00001946"/>
    </source>
</evidence>
<protein>
    <recommendedName>
        <fullName evidence="3">FAD:protein FMN transferase</fullName>
        <ecNumber evidence="2">2.7.1.180</ecNumber>
    </recommendedName>
    <alternativeName>
        <fullName evidence="9">Flavin transferase</fullName>
    </alternativeName>
</protein>
<organism evidence="12 13">
    <name type="scientific">Gordonibacter massiliensis</name>
    <name type="common">ex Traore et al. 2017</name>
    <dbReference type="NCBI Taxonomy" id="1841863"/>
    <lineage>
        <taxon>Bacteria</taxon>
        <taxon>Bacillati</taxon>
        <taxon>Actinomycetota</taxon>
        <taxon>Coriobacteriia</taxon>
        <taxon>Eggerthellales</taxon>
        <taxon>Eggerthellaceae</taxon>
        <taxon>Gordonibacter</taxon>
    </lineage>
</organism>
<dbReference type="AlphaFoldDB" id="A0A842JCU7"/>
<feature type="compositionally biased region" description="Basic residues" evidence="11">
    <location>
        <begin position="1"/>
        <end position="19"/>
    </location>
</feature>
<keyword evidence="6" id="KW-0479">Metal-binding</keyword>
<dbReference type="GO" id="GO:0016740">
    <property type="term" value="F:transferase activity"/>
    <property type="evidence" value="ECO:0007669"/>
    <property type="project" value="UniProtKB-KW"/>
</dbReference>
<dbReference type="Proteomes" id="UP000587396">
    <property type="component" value="Unassembled WGS sequence"/>
</dbReference>
<comment type="catalytic activity">
    <reaction evidence="10">
        <text>L-threonyl-[protein] + FAD = FMN-L-threonyl-[protein] + AMP + H(+)</text>
        <dbReference type="Rhea" id="RHEA:36847"/>
        <dbReference type="Rhea" id="RHEA-COMP:11060"/>
        <dbReference type="Rhea" id="RHEA-COMP:11061"/>
        <dbReference type="ChEBI" id="CHEBI:15378"/>
        <dbReference type="ChEBI" id="CHEBI:30013"/>
        <dbReference type="ChEBI" id="CHEBI:57692"/>
        <dbReference type="ChEBI" id="CHEBI:74257"/>
        <dbReference type="ChEBI" id="CHEBI:456215"/>
        <dbReference type="EC" id="2.7.1.180"/>
    </reaction>
</comment>
<keyword evidence="4" id="KW-0285">Flavoprotein</keyword>
<reference evidence="12 13" key="1">
    <citation type="submission" date="2020-08" db="EMBL/GenBank/DDBJ databases">
        <authorList>
            <person name="Liu C."/>
            <person name="Sun Q."/>
        </authorList>
    </citation>
    <scope>NUCLEOTIDE SEQUENCE [LARGE SCALE GENOMIC DNA]</scope>
    <source>
        <strain evidence="12 13">N22</strain>
    </source>
</reference>
<dbReference type="PANTHER" id="PTHR30040:SF2">
    <property type="entry name" value="FAD:PROTEIN FMN TRANSFERASE"/>
    <property type="match status" value="1"/>
</dbReference>
<evidence type="ECO:0000256" key="4">
    <source>
        <dbReference type="ARBA" id="ARBA00022630"/>
    </source>
</evidence>
<feature type="region of interest" description="Disordered" evidence="11">
    <location>
        <begin position="1"/>
        <end position="21"/>
    </location>
</feature>
<evidence type="ECO:0000256" key="3">
    <source>
        <dbReference type="ARBA" id="ARBA00016337"/>
    </source>
</evidence>
<evidence type="ECO:0000256" key="7">
    <source>
        <dbReference type="ARBA" id="ARBA00022827"/>
    </source>
</evidence>
<dbReference type="EMBL" id="JACMSE010000009">
    <property type="protein sequence ID" value="MBC2890072.1"/>
    <property type="molecule type" value="Genomic_DNA"/>
</dbReference>
<evidence type="ECO:0000256" key="10">
    <source>
        <dbReference type="ARBA" id="ARBA00048540"/>
    </source>
</evidence>
<dbReference type="Pfam" id="PF02424">
    <property type="entry name" value="ApbE"/>
    <property type="match status" value="1"/>
</dbReference>
<dbReference type="EC" id="2.7.1.180" evidence="2"/>
<dbReference type="GO" id="GO:0046872">
    <property type="term" value="F:metal ion binding"/>
    <property type="evidence" value="ECO:0007669"/>
    <property type="project" value="UniProtKB-KW"/>
</dbReference>
<accession>A0A842JCU7</accession>
<keyword evidence="13" id="KW-1185">Reference proteome</keyword>
<dbReference type="PANTHER" id="PTHR30040">
    <property type="entry name" value="THIAMINE BIOSYNTHESIS LIPOPROTEIN APBE"/>
    <property type="match status" value="1"/>
</dbReference>
<sequence>MIAPRRQKRARRRPFRRARALPLPPTCENVAGRVTRAEPLPCKTGKAPTRWQGAAALACAAALLVLACAGCADGAGGAASSTSATATRSFTSMATGMTLTVHASNQQAADDAAETCEERVEQLDRLLAANGDESQIALLNNAGGTVTFVSDDLQPLFEAACSVAQETGGAFDPTIYPLTSAWGFTDGNHRVPSDDELAALLPRVSFERLRADASAGTVVLEDNAQVDVGGVAKGFAADELRALLAKRDVTSALLDLGGNVTALGTKPDGSAWRVGVADPAAPDRLAGTLELVDATASTSGTYQRFFVDGNGVKRHHLIDPATGYPAESDLASVTVVGTCGARCDALSTALFVMGSDRALDVWRAQAEGGSGSFEAVFVDEGGNVLVTEGIASAFSPSADFADRVTEVRR</sequence>